<evidence type="ECO:0000313" key="2">
    <source>
        <dbReference type="Proteomes" id="UP000029643"/>
    </source>
</evidence>
<comment type="caution">
    <text evidence="1">The sequence shown here is derived from an EMBL/GenBank/DDBJ whole genome shotgun (WGS) entry which is preliminary data.</text>
</comment>
<gene>
    <name evidence="1" type="ORF">JCM19274_2686</name>
</gene>
<proteinExistence type="predicted"/>
<dbReference type="Gene3D" id="1.10.30.50">
    <property type="match status" value="1"/>
</dbReference>
<accession>A0A090WX91</accession>
<protein>
    <submittedName>
        <fullName evidence="1">EA31 gene protein</fullName>
    </submittedName>
</protein>
<organism evidence="1 2">
    <name type="scientific">Algibacter lectus</name>
    <dbReference type="NCBI Taxonomy" id="221126"/>
    <lineage>
        <taxon>Bacteria</taxon>
        <taxon>Pseudomonadati</taxon>
        <taxon>Bacteroidota</taxon>
        <taxon>Flavobacteriia</taxon>
        <taxon>Flavobacteriales</taxon>
        <taxon>Flavobacteriaceae</taxon>
        <taxon>Algibacter</taxon>
    </lineage>
</organism>
<name>A0A090WX91_9FLAO</name>
<sequence>MKNIKCYQGDAMSFHKNLVSDSLNIGAVKDNLLKNELAITQTYADYKDKFDNNNLFAMSAHGFDGGEDKTNLLKLYSSQRKSIIELKKELTTNEFNQRINDCPNCTIEKVASLDHYIPKDEFPEFSVNPVNLIPCCSTCNSKKKENWKGDKNLLFLNLYSKTIPNSQYLFIDIESKLEYTFELRNESNIDLNLFKVIESHYGKLNLLQRFKENSDGVISELEILISSGRDAIKDDIELQKFIKSHYSKIETRDGINNWKVVLIKAMLDSNIYF</sequence>
<dbReference type="AlphaFoldDB" id="A0A090WX91"/>
<dbReference type="RefSeq" id="WP_042498069.1">
    <property type="nucleotide sequence ID" value="NZ_BBNU01000008.1"/>
</dbReference>
<reference evidence="1 2" key="1">
    <citation type="journal article" date="2014" name="Genome Announc.">
        <title>Draft Genome Sequences of Marine Flavobacterium Algibacter lectus Strains SS8 and NR4.</title>
        <authorList>
            <person name="Takatani N."/>
            <person name="Nakanishi M."/>
            <person name="Meirelles P."/>
            <person name="Mino S."/>
            <person name="Suda W."/>
            <person name="Oshima K."/>
            <person name="Hattori M."/>
            <person name="Ohkuma M."/>
            <person name="Hosokawa M."/>
            <person name="Miyashita K."/>
            <person name="Thompson F.L."/>
            <person name="Niwa A."/>
            <person name="Sawabe T."/>
            <person name="Sawabe T."/>
        </authorList>
    </citation>
    <scope>NUCLEOTIDE SEQUENCE [LARGE SCALE GENOMIC DNA]</scope>
    <source>
        <strain evidence="2">JCM19274</strain>
    </source>
</reference>
<evidence type="ECO:0000313" key="1">
    <source>
        <dbReference type="EMBL" id="GAL80014.1"/>
    </source>
</evidence>
<dbReference type="EMBL" id="BBNU01000008">
    <property type="protein sequence ID" value="GAL80014.1"/>
    <property type="molecule type" value="Genomic_DNA"/>
</dbReference>
<dbReference type="Proteomes" id="UP000029643">
    <property type="component" value="Unassembled WGS sequence"/>
</dbReference>